<proteinExistence type="predicted"/>
<protein>
    <submittedName>
        <fullName evidence="1">Uncharacterized protein</fullName>
    </submittedName>
</protein>
<organism evidence="1 2">
    <name type="scientific">Clostridium magnum DSM 2767</name>
    <dbReference type="NCBI Taxonomy" id="1121326"/>
    <lineage>
        <taxon>Bacteria</taxon>
        <taxon>Bacillati</taxon>
        <taxon>Bacillota</taxon>
        <taxon>Clostridia</taxon>
        <taxon>Eubacteriales</taxon>
        <taxon>Clostridiaceae</taxon>
        <taxon>Clostridium</taxon>
    </lineage>
</organism>
<dbReference type="RefSeq" id="WP_066622674.1">
    <property type="nucleotide sequence ID" value="NZ_FQXL01000025.1"/>
</dbReference>
<reference evidence="1 2" key="1">
    <citation type="submission" date="2016-04" db="EMBL/GenBank/DDBJ databases">
        <title>Genome sequence of Clostridium magnum DSM 2767.</title>
        <authorList>
            <person name="Poehlein A."/>
            <person name="Uhlig R."/>
            <person name="Fischer R."/>
            <person name="Bahl H."/>
            <person name="Daniel R."/>
        </authorList>
    </citation>
    <scope>NUCLEOTIDE SEQUENCE [LARGE SCALE GENOMIC DNA]</scope>
    <source>
        <strain evidence="1 2">DSM 2767</strain>
    </source>
</reference>
<sequence>MFDKYRHVYLINKVTDSSFSLCKVLNKYESDEAAMDDLKKLLAKKITETDLLKKFDDKEI</sequence>
<gene>
    <name evidence="1" type="ORF">CLMAG_26950</name>
</gene>
<dbReference type="PATRIC" id="fig|1121326.3.peg.2707"/>
<evidence type="ECO:0000313" key="1">
    <source>
        <dbReference type="EMBL" id="KZL92881.1"/>
    </source>
</evidence>
<name>A0A162TPC4_9CLOT</name>
<keyword evidence="2" id="KW-1185">Reference proteome</keyword>
<dbReference type="AlphaFoldDB" id="A0A162TPC4"/>
<evidence type="ECO:0000313" key="2">
    <source>
        <dbReference type="Proteomes" id="UP000076603"/>
    </source>
</evidence>
<accession>A0A162TPC4</accession>
<comment type="caution">
    <text evidence="1">The sequence shown here is derived from an EMBL/GenBank/DDBJ whole genome shotgun (WGS) entry which is preliminary data.</text>
</comment>
<dbReference type="STRING" id="1121326.CLMAG_26950"/>
<dbReference type="Proteomes" id="UP000076603">
    <property type="component" value="Unassembled WGS sequence"/>
</dbReference>
<dbReference type="EMBL" id="LWAE01000002">
    <property type="protein sequence ID" value="KZL92881.1"/>
    <property type="molecule type" value="Genomic_DNA"/>
</dbReference>